<evidence type="ECO:0000259" key="9">
    <source>
        <dbReference type="Pfam" id="PF00482"/>
    </source>
</evidence>
<protein>
    <submittedName>
        <fullName evidence="10">Type II secretion system protein F</fullName>
    </submittedName>
</protein>
<dbReference type="PANTHER" id="PTHR30012">
    <property type="entry name" value="GENERAL SECRETION PATHWAY PROTEIN"/>
    <property type="match status" value="1"/>
</dbReference>
<name>A0A4Z0YJ55_9FIRM</name>
<evidence type="ECO:0000256" key="1">
    <source>
        <dbReference type="ARBA" id="ARBA00004429"/>
    </source>
</evidence>
<evidence type="ECO:0000256" key="5">
    <source>
        <dbReference type="ARBA" id="ARBA00022692"/>
    </source>
</evidence>
<feature type="transmembrane region" description="Helical" evidence="8">
    <location>
        <begin position="327"/>
        <end position="351"/>
    </location>
</feature>
<keyword evidence="5 8" id="KW-0812">Transmembrane</keyword>
<dbReference type="InterPro" id="IPR003004">
    <property type="entry name" value="GspF/PilC"/>
</dbReference>
<evidence type="ECO:0000313" key="11">
    <source>
        <dbReference type="Proteomes" id="UP000297714"/>
    </source>
</evidence>
<dbReference type="InterPro" id="IPR042094">
    <property type="entry name" value="T2SS_GspF_sf"/>
</dbReference>
<comment type="subcellular location">
    <subcellularLocation>
        <location evidence="1">Cell inner membrane</location>
        <topology evidence="1">Multi-pass membrane protein</topology>
    </subcellularLocation>
</comment>
<dbReference type="GO" id="GO:0005886">
    <property type="term" value="C:plasma membrane"/>
    <property type="evidence" value="ECO:0007669"/>
    <property type="project" value="UniProtKB-SubCell"/>
</dbReference>
<keyword evidence="4" id="KW-0997">Cell inner membrane</keyword>
<accession>A0A4Z0YJ55</accession>
<evidence type="ECO:0000256" key="7">
    <source>
        <dbReference type="ARBA" id="ARBA00023136"/>
    </source>
</evidence>
<dbReference type="OrthoDB" id="1733538at2"/>
<dbReference type="FunFam" id="1.20.81.30:FF:000001">
    <property type="entry name" value="Type II secretion system protein F"/>
    <property type="match status" value="1"/>
</dbReference>
<evidence type="ECO:0000256" key="2">
    <source>
        <dbReference type="ARBA" id="ARBA00005745"/>
    </source>
</evidence>
<dbReference type="PRINTS" id="PR00812">
    <property type="entry name" value="BCTERIALGSPF"/>
</dbReference>
<evidence type="ECO:0000256" key="8">
    <source>
        <dbReference type="SAM" id="Phobius"/>
    </source>
</evidence>
<keyword evidence="3" id="KW-1003">Cell membrane</keyword>
<feature type="transmembrane region" description="Helical" evidence="8">
    <location>
        <begin position="121"/>
        <end position="151"/>
    </location>
</feature>
<comment type="caution">
    <text evidence="10">The sequence shown here is derived from an EMBL/GenBank/DDBJ whole genome shotgun (WGS) entry which is preliminary data.</text>
</comment>
<feature type="domain" description="Type II secretion system protein GspF" evidence="9">
    <location>
        <begin position="22"/>
        <end position="144"/>
    </location>
</feature>
<keyword evidence="7 8" id="KW-0472">Membrane</keyword>
<evidence type="ECO:0000256" key="3">
    <source>
        <dbReference type="ARBA" id="ARBA00022475"/>
    </source>
</evidence>
<dbReference type="Gene3D" id="1.20.81.30">
    <property type="entry name" value="Type II secretion system (T2SS), domain F"/>
    <property type="match status" value="2"/>
</dbReference>
<keyword evidence="11" id="KW-1185">Reference proteome</keyword>
<dbReference type="PANTHER" id="PTHR30012:SF0">
    <property type="entry name" value="TYPE II SECRETION SYSTEM PROTEIN F-RELATED"/>
    <property type="match status" value="1"/>
</dbReference>
<dbReference type="EMBL" id="SRMQ01000003">
    <property type="protein sequence ID" value="TGJ76912.1"/>
    <property type="molecule type" value="Genomic_DNA"/>
</dbReference>
<comment type="similarity">
    <text evidence="2">Belongs to the GSP F family.</text>
</comment>
<reference evidence="10 11" key="1">
    <citation type="submission" date="2019-04" db="EMBL/GenBank/DDBJ databases">
        <authorList>
            <person name="Poehlein A."/>
            <person name="Bengelsdorf F.R."/>
            <person name="Duerre P."/>
            <person name="Daniel R."/>
        </authorList>
    </citation>
    <scope>NUCLEOTIDE SEQUENCE [LARGE SCALE GENOMIC DNA]</scope>
    <source>
        <strain evidence="10 11">BS-1</strain>
    </source>
</reference>
<evidence type="ECO:0000313" key="10">
    <source>
        <dbReference type="EMBL" id="TGJ76912.1"/>
    </source>
</evidence>
<dbReference type="AlphaFoldDB" id="A0A4Z0YJ55"/>
<evidence type="ECO:0000256" key="6">
    <source>
        <dbReference type="ARBA" id="ARBA00022989"/>
    </source>
</evidence>
<gene>
    <name evidence="10" type="primary">epsF</name>
    <name evidence="10" type="ORF">CAGA_09850</name>
</gene>
<organism evidence="10 11">
    <name type="scientific">Caproiciproducens galactitolivorans</name>
    <dbReference type="NCBI Taxonomy" id="642589"/>
    <lineage>
        <taxon>Bacteria</taxon>
        <taxon>Bacillati</taxon>
        <taxon>Bacillota</taxon>
        <taxon>Clostridia</taxon>
        <taxon>Eubacteriales</taxon>
        <taxon>Acutalibacteraceae</taxon>
        <taxon>Caproiciproducens</taxon>
    </lineage>
</organism>
<dbReference type="InterPro" id="IPR018076">
    <property type="entry name" value="T2SS_GspF_dom"/>
</dbReference>
<evidence type="ECO:0000256" key="4">
    <source>
        <dbReference type="ARBA" id="ARBA00022519"/>
    </source>
</evidence>
<dbReference type="Pfam" id="PF00482">
    <property type="entry name" value="T2SSF"/>
    <property type="match status" value="2"/>
</dbReference>
<feature type="transmembrane region" description="Helical" evidence="8">
    <location>
        <begin position="171"/>
        <end position="193"/>
    </location>
</feature>
<sequence>MKDTTVRQEKVKPLSSGEVSLFCSQIVLLLKAGIPLKEGVGEISDNVEDENVRELIRRIQASMEQNGSLYLALNSTGAFPKYMVNMVNIGEKAGNLENVMEALSLYYDRENNLRSCIRSALLYPFILVLMIAAVIAVLVIKVLPIFHQVFLDMGSDISDTASSVMRAGSTIGTWALAIILILAVLLLAALLLYKTESGYRFISGFLHNFPLTRKLSGKIALARFASVLSMLLSSGYDTEEALALAPGVLNNRIVLDKVEQCRSFVASGTSFTQALTKAGIFPGIYSSMVNIGDKTGNLDGVMKRLAELYGDDANEALNRAVSIIEPVMVGVLSVIIGAILLSVMLPLMGIMSSIG</sequence>
<keyword evidence="6 8" id="KW-1133">Transmembrane helix</keyword>
<dbReference type="Proteomes" id="UP000297714">
    <property type="component" value="Unassembled WGS sequence"/>
</dbReference>
<proteinExistence type="inferred from homology"/>
<dbReference type="RefSeq" id="WP_135658384.1">
    <property type="nucleotide sequence ID" value="NZ_JAJUFJ010000007.1"/>
</dbReference>
<feature type="domain" description="Type II secretion system protein GspF" evidence="9">
    <location>
        <begin position="224"/>
        <end position="346"/>
    </location>
</feature>